<dbReference type="InterPro" id="IPR022025">
    <property type="entry name" value="Amidoligase_2"/>
</dbReference>
<dbReference type="Pfam" id="PF12224">
    <property type="entry name" value="Amidoligase_2"/>
    <property type="match status" value="1"/>
</dbReference>
<feature type="compositionally biased region" description="Basic and acidic residues" evidence="1">
    <location>
        <begin position="378"/>
        <end position="388"/>
    </location>
</feature>
<evidence type="ECO:0000313" key="2">
    <source>
        <dbReference type="EMBL" id="TDZ53531.1"/>
    </source>
</evidence>
<feature type="region of interest" description="Disordered" evidence="1">
    <location>
        <begin position="713"/>
        <end position="732"/>
    </location>
</feature>
<dbReference type="STRING" id="5466.A0A4R8RB20"/>
<comment type="caution">
    <text evidence="2">The sequence shown here is derived from an EMBL/GenBank/DDBJ whole genome shotgun (WGS) entry which is preliminary data.</text>
</comment>
<feature type="compositionally biased region" description="Low complexity" evidence="1">
    <location>
        <begin position="717"/>
        <end position="727"/>
    </location>
</feature>
<protein>
    <submittedName>
        <fullName evidence="2">Uncharacterized protein</fullName>
    </submittedName>
</protein>
<gene>
    <name evidence="2" type="ORF">CTRI78_v006909</name>
</gene>
<name>A0A4R8RB20_COLTR</name>
<dbReference type="AlphaFoldDB" id="A0A4R8RB20"/>
<dbReference type="PANTHER" id="PTHR36847">
    <property type="entry name" value="AMIDOLIGASE ENZYME"/>
    <property type="match status" value="1"/>
</dbReference>
<dbReference type="PANTHER" id="PTHR36847:SF1">
    <property type="entry name" value="AMIDOLIGASE ENZYME"/>
    <property type="match status" value="1"/>
</dbReference>
<dbReference type="EMBL" id="RYZW01000069">
    <property type="protein sequence ID" value="TDZ53531.1"/>
    <property type="molecule type" value="Genomic_DNA"/>
</dbReference>
<proteinExistence type="predicted"/>
<organism evidence="2 3">
    <name type="scientific">Colletotrichum trifolii</name>
    <dbReference type="NCBI Taxonomy" id="5466"/>
    <lineage>
        <taxon>Eukaryota</taxon>
        <taxon>Fungi</taxon>
        <taxon>Dikarya</taxon>
        <taxon>Ascomycota</taxon>
        <taxon>Pezizomycotina</taxon>
        <taxon>Sordariomycetes</taxon>
        <taxon>Hypocreomycetidae</taxon>
        <taxon>Glomerellales</taxon>
        <taxon>Glomerellaceae</taxon>
        <taxon>Colletotrichum</taxon>
        <taxon>Colletotrichum orbiculare species complex</taxon>
    </lineage>
</organism>
<feature type="region of interest" description="Disordered" evidence="1">
    <location>
        <begin position="311"/>
        <end position="388"/>
    </location>
</feature>
<evidence type="ECO:0000313" key="3">
    <source>
        <dbReference type="Proteomes" id="UP000295703"/>
    </source>
</evidence>
<evidence type="ECO:0000256" key="1">
    <source>
        <dbReference type="SAM" id="MobiDB-lite"/>
    </source>
</evidence>
<dbReference type="Proteomes" id="UP000295703">
    <property type="component" value="Unassembled WGS sequence"/>
</dbReference>
<accession>A0A4R8RB20</accession>
<reference evidence="2 3" key="1">
    <citation type="submission" date="2018-12" db="EMBL/GenBank/DDBJ databases">
        <title>Genome sequence and assembly of Colletotrichum trifolii.</title>
        <authorList>
            <person name="Gan P."/>
            <person name="Shirasu K."/>
        </authorList>
    </citation>
    <scope>NUCLEOTIDE SEQUENCE [LARGE SCALE GENOMIC DNA]</scope>
    <source>
        <strain evidence="2 3">543-2</strain>
    </source>
</reference>
<keyword evidence="3" id="KW-1185">Reference proteome</keyword>
<sequence length="1009" mass="112476">MTSNIAATPPRVSFGIELEFVVACVDQGEPDPDEQHKARLQPLVVIPSDDGESSFTTSMSSSSEARSSESVMKRASFVQQEMTTALAKAGLPVWAEDATEEVADILTPGSVQQRHGSKYMSSFKFTQDFSVAQAHVDGYRFVSVEMVSPAMYDMDISFDLIRLAVSTITSNFRCRVNPSCGFHVHVGVGPTQRIDARTLRNFAALLWAADPLISRLHAPWRATSTYSQSGRVVLATGVGYTHGPGDAIKSRGFRQYSLSEAEFKKVKYFGRDRRIGESVEPDRAPTKVMEEIAMDQVDNIGLLNGEPWAHRANLPPIQGGRPFQPEPLERPMPMSDYESPPRPKNYNDQTARSADHPPRPRPPPITRKYPRVPGTMRRNPDEDPRCRPYRTDIMSGVRDLLGADLTAAQVGELMVNPSITKHINYRFDGYHLPSFGGVGLEGEKGSAKLDSSATMTDTKMNTIEFREAAGTLDMEWIATWSRICCRLLEWSRDVGPAEYMAVLRLVVWAQEEEEAEYKYDVIDFLIDLGLITEARYCEERLHKGEKAWWECLNVTRHTEDEPLTPHQTPEEIELRRRNRCEDITERTVGLAETGNGVVSKENAAGMQRAIEDAMNDAIMFEMGEETAALMARLANLPVELQHQVLLELLSETGPCALALFVPEWGVCAHGADPVNMAYDLQRTDVYVKGDAYTEGTFLAGARHGDDDHLVFRRRRSGSSSSSSSSSSNNANPHEMCLLTEQLRRHFPYAVTWVLDTLRRTQLRRFAQIWPWAPDDAVGRYMSTGALIFCQNTETNAGGGGGGGDTDEDMRHLMFNSVAPNPLLQLRVRRNPTAQAGFALRLFVKLGIESGGGGGGGGLLEVDWVSMPRLESVFLDLRTYGAGTPVEEEGIRRGAAGMVAAGCLKLRYLAIAGLRTGNGRYVRPDGWEMCDWEADETEVDGGVNWVKVFCGAVREGGRLVFVDRRVVNIEWEMWRMRARTEGILPVTEDMVEGEERYVRHVERMLGNEDR</sequence>